<proteinExistence type="inferred from homology"/>
<comment type="similarity">
    <text evidence="6 12">Belongs to the DegT/DnrJ/EryC1 family.</text>
</comment>
<feature type="modified residue" description="N6-(pyridoxal phosphate)lysine" evidence="11">
    <location>
        <position position="238"/>
    </location>
</feature>
<protein>
    <recommendedName>
        <fullName evidence="9">GDP-perosamine synthase</fullName>
        <ecNumber evidence="8">2.6.1.102</ecNumber>
    </recommendedName>
</protein>
<dbReference type="NCBIfam" id="TIGR04181">
    <property type="entry name" value="NHT_00031"/>
    <property type="match status" value="1"/>
</dbReference>
<gene>
    <name evidence="14" type="primary">wecE</name>
    <name evidence="14" type="ordered locus">SRM_00695</name>
</gene>
<dbReference type="GO" id="GO:0030170">
    <property type="term" value="F:pyridoxal phosphate binding"/>
    <property type="evidence" value="ECO:0007669"/>
    <property type="project" value="TreeGrafter"/>
</dbReference>
<dbReference type="GO" id="GO:0000271">
    <property type="term" value="P:polysaccharide biosynthetic process"/>
    <property type="evidence" value="ECO:0007669"/>
    <property type="project" value="TreeGrafter"/>
</dbReference>
<evidence type="ECO:0000256" key="4">
    <source>
        <dbReference type="ARBA" id="ARBA00022679"/>
    </source>
</evidence>
<evidence type="ECO:0000256" key="3">
    <source>
        <dbReference type="ARBA" id="ARBA00022576"/>
    </source>
</evidence>
<evidence type="ECO:0000256" key="6">
    <source>
        <dbReference type="ARBA" id="ARBA00037999"/>
    </source>
</evidence>
<accession>D5H6G1</accession>
<organism evidence="14 15">
    <name type="scientific">Salinibacter ruber (strain M8)</name>
    <dbReference type="NCBI Taxonomy" id="761659"/>
    <lineage>
        <taxon>Bacteria</taxon>
        <taxon>Pseudomonadati</taxon>
        <taxon>Rhodothermota</taxon>
        <taxon>Rhodothermia</taxon>
        <taxon>Rhodothermales</taxon>
        <taxon>Salinibacteraceae</taxon>
        <taxon>Salinibacter</taxon>
    </lineage>
</organism>
<dbReference type="CDD" id="cd00616">
    <property type="entry name" value="AHBA_syn"/>
    <property type="match status" value="1"/>
</dbReference>
<feature type="active site" description="Proton acceptor" evidence="10">
    <location>
        <position position="238"/>
    </location>
</feature>
<dbReference type="Gene3D" id="3.40.640.10">
    <property type="entry name" value="Type I PLP-dependent aspartate aminotransferase-like (Major domain)"/>
    <property type="match status" value="1"/>
</dbReference>
<evidence type="ECO:0000256" key="10">
    <source>
        <dbReference type="PIRSR" id="PIRSR000390-1"/>
    </source>
</evidence>
<dbReference type="GO" id="GO:0102933">
    <property type="term" value="F:GDP-4-dehydro-6-deoxy-D-mannose-4-aminotransferase activity"/>
    <property type="evidence" value="ECO:0007669"/>
    <property type="project" value="UniProtKB-EC"/>
</dbReference>
<dbReference type="AlphaFoldDB" id="D5H6G1"/>
<dbReference type="SUPFAM" id="SSF53383">
    <property type="entry name" value="PLP-dependent transferases"/>
    <property type="match status" value="1"/>
</dbReference>
<evidence type="ECO:0000313" key="15">
    <source>
        <dbReference type="Proteomes" id="UP000000933"/>
    </source>
</evidence>
<evidence type="ECO:0000256" key="12">
    <source>
        <dbReference type="RuleBase" id="RU004508"/>
    </source>
</evidence>
<keyword evidence="4" id="KW-0808">Transferase</keyword>
<evidence type="ECO:0000256" key="7">
    <source>
        <dbReference type="ARBA" id="ARBA00051587"/>
    </source>
</evidence>
<evidence type="ECO:0000256" key="5">
    <source>
        <dbReference type="ARBA" id="ARBA00022898"/>
    </source>
</evidence>
<dbReference type="Gene3D" id="3.90.1150.10">
    <property type="entry name" value="Aspartate Aminotransferase, domain 1"/>
    <property type="match status" value="1"/>
</dbReference>
<evidence type="ECO:0000313" key="14">
    <source>
        <dbReference type="EMBL" id="CBH23616.1"/>
    </source>
</evidence>
<evidence type="ECO:0000256" key="9">
    <source>
        <dbReference type="ARBA" id="ARBA00074221"/>
    </source>
</evidence>
<dbReference type="InterPro" id="IPR015422">
    <property type="entry name" value="PyrdxlP-dep_Trfase_small"/>
</dbReference>
<name>D5H6G1_SALRM</name>
<dbReference type="PANTHER" id="PTHR30244">
    <property type="entry name" value="TRANSAMINASE"/>
    <property type="match status" value="1"/>
</dbReference>
<evidence type="ECO:0000256" key="13">
    <source>
        <dbReference type="SAM" id="MobiDB-lite"/>
    </source>
</evidence>
<dbReference type="PANTHER" id="PTHR30244:SF30">
    <property type="entry name" value="BLR5990 PROTEIN"/>
    <property type="match status" value="1"/>
</dbReference>
<dbReference type="FunFam" id="3.40.640.10:FF:000090">
    <property type="entry name" value="Pyridoxal phosphate-dependent aminotransferase"/>
    <property type="match status" value="1"/>
</dbReference>
<evidence type="ECO:0000256" key="2">
    <source>
        <dbReference type="ARBA" id="ARBA00005125"/>
    </source>
</evidence>
<dbReference type="EMBL" id="FP565814">
    <property type="protein sequence ID" value="CBH23616.1"/>
    <property type="molecule type" value="Genomic_DNA"/>
</dbReference>
<comment type="catalytic activity">
    <reaction evidence="7">
        <text>GDP-alpha-D-perosamine + 2-oxoglutarate = GDP-4-dehydro-alpha-D-rhamnose + L-glutamate</text>
        <dbReference type="Rhea" id="RHEA:36779"/>
        <dbReference type="ChEBI" id="CHEBI:16810"/>
        <dbReference type="ChEBI" id="CHEBI:29985"/>
        <dbReference type="ChEBI" id="CHEBI:57964"/>
        <dbReference type="ChEBI" id="CHEBI:73996"/>
        <dbReference type="EC" id="2.6.1.102"/>
    </reaction>
</comment>
<dbReference type="PATRIC" id="fig|761659.10.peg.777"/>
<evidence type="ECO:0000256" key="8">
    <source>
        <dbReference type="ARBA" id="ARBA00066317"/>
    </source>
</evidence>
<dbReference type="HOGENOM" id="CLU_033332_2_1_10"/>
<dbReference type="InterPro" id="IPR026385">
    <property type="entry name" value="LegC-like"/>
</dbReference>
<keyword evidence="3" id="KW-0032">Aminotransferase</keyword>
<dbReference type="KEGG" id="srm:SRM_00695"/>
<keyword evidence="5 11" id="KW-0663">Pyridoxal phosphate</keyword>
<dbReference type="InterPro" id="IPR015424">
    <property type="entry name" value="PyrdxlP-dep_Trfase"/>
</dbReference>
<reference evidence="14 15" key="1">
    <citation type="journal article" date="2010" name="ISME J.">
        <title>Fine-scale evolution: genomic, phenotypic and ecological differentiation in two coexisting Salinibacter ruber strains.</title>
        <authorList>
            <person name="Pena A."/>
            <person name="Teeling H."/>
            <person name="Huerta-Cepas J."/>
            <person name="Santos F."/>
            <person name="Yarza P."/>
            <person name="Brito-Echeverria J."/>
            <person name="Lucio M."/>
            <person name="Schmitt-Kopplin P."/>
            <person name="Meseguer I."/>
            <person name="Schenowitz C."/>
            <person name="Dossat C."/>
            <person name="Barbe V."/>
            <person name="Dopazo J."/>
            <person name="Rossello-Mora R."/>
            <person name="Schuler M."/>
            <person name="Glockner F.O."/>
            <person name="Amann R."/>
            <person name="Gabaldon T."/>
            <person name="Anton J."/>
        </authorList>
    </citation>
    <scope>NUCLEOTIDE SEQUENCE [LARGE SCALE GENOMIC DNA]</scope>
    <source>
        <strain evidence="14 15">M8</strain>
    </source>
</reference>
<dbReference type="InterPro" id="IPR000653">
    <property type="entry name" value="DegT/StrS_aminotransferase"/>
</dbReference>
<evidence type="ECO:0000256" key="11">
    <source>
        <dbReference type="PIRSR" id="PIRSR000390-2"/>
    </source>
</evidence>
<feature type="region of interest" description="Disordered" evidence="13">
    <location>
        <begin position="1"/>
        <end position="22"/>
    </location>
</feature>
<dbReference type="Proteomes" id="UP000000933">
    <property type="component" value="Chromosome"/>
</dbReference>
<dbReference type="Pfam" id="PF01041">
    <property type="entry name" value="DegT_DnrJ_EryC1"/>
    <property type="match status" value="1"/>
</dbReference>
<comment type="cofactor">
    <cofactor evidence="1">
        <name>pyridoxal 5'-phosphate</name>
        <dbReference type="ChEBI" id="CHEBI:597326"/>
    </cofactor>
</comment>
<evidence type="ECO:0000256" key="1">
    <source>
        <dbReference type="ARBA" id="ARBA00001933"/>
    </source>
</evidence>
<reference evidence="15" key="2">
    <citation type="submission" date="2010-04" db="EMBL/GenBank/DDBJ databases">
        <title>Genome sequence of Salinibacter ruber M8.</title>
        <authorList>
            <consortium name="Genoscope"/>
        </authorList>
    </citation>
    <scope>NUCLEOTIDE SEQUENCE [LARGE SCALE GENOMIC DNA]</scope>
    <source>
        <strain evidence="15">M8</strain>
    </source>
</reference>
<sequence length="413" mass="45327">MNSSVMETAEHPDSSETVQTASDLPGRVVNVLDACLAEAERPVPLHKPVFEGNEWDYVKECIDTEWVSSVGSYVDRLERDLAEYTGAKRAVVAVNGTAALQVCLRLVGVERNDEVLIPALTFVATANAVSYLDAIPHFVDSEERTLGLDPAKLGAYLDDIAEVRDGTCVNTQTGRPIRAVVPMHAYGHPVDLDPLQNICDTYHLALVEDAAESLGSLYKGEHTGTRGQCAALSFNGNKTITTGGGGAILTDDEALADEAKHLTTVAKKDHEWEYVHDRVGYNYRMPNLNAALGCAQLEQLPTFLERKRTLARRYQKAFADVEGVSFFQEPGFARSNYWLNVLLLDEADLGLRDAILEETNDAGFGTRPTWQLLSSLPMYEDCPQMDLSTAGSLERRLINIPSTPSLVDSNHDQ</sequence>
<dbReference type="PIRSF" id="PIRSF000390">
    <property type="entry name" value="PLP_StrS"/>
    <property type="match status" value="1"/>
</dbReference>
<comment type="pathway">
    <text evidence="2">Bacterial outer membrane biogenesis; LPS O-antigen biosynthesis.</text>
</comment>
<dbReference type="InterPro" id="IPR015421">
    <property type="entry name" value="PyrdxlP-dep_Trfase_major"/>
</dbReference>
<dbReference type="EC" id="2.6.1.102" evidence="8"/>